<comment type="caution">
    <text evidence="5">The sequence shown here is derived from an EMBL/GenBank/DDBJ whole genome shotgun (WGS) entry which is preliminary data.</text>
</comment>
<gene>
    <name evidence="5" type="ORF">BKA10_000697</name>
</gene>
<accession>A0AA40VM32</accession>
<evidence type="ECO:0000313" key="5">
    <source>
        <dbReference type="EMBL" id="MBB4138903.1"/>
    </source>
</evidence>
<evidence type="ECO:0000256" key="2">
    <source>
        <dbReference type="SAM" id="MobiDB-lite"/>
    </source>
</evidence>
<evidence type="ECO:0000259" key="4">
    <source>
        <dbReference type="Pfam" id="PF14257"/>
    </source>
</evidence>
<keyword evidence="1" id="KW-0175">Coiled coil</keyword>
<name>A0AA40VM32_9MICO</name>
<keyword evidence="3" id="KW-1133">Transmembrane helix</keyword>
<evidence type="ECO:0000256" key="1">
    <source>
        <dbReference type="SAM" id="Coils"/>
    </source>
</evidence>
<feature type="region of interest" description="Disordered" evidence="2">
    <location>
        <begin position="79"/>
        <end position="123"/>
    </location>
</feature>
<feature type="transmembrane region" description="Helical" evidence="3">
    <location>
        <begin position="50"/>
        <end position="71"/>
    </location>
</feature>
<feature type="transmembrane region" description="Helical" evidence="3">
    <location>
        <begin position="327"/>
        <end position="351"/>
    </location>
</feature>
<organism evidence="5 6">
    <name type="scientific">Microbacterium invictum</name>
    <dbReference type="NCBI Taxonomy" id="515415"/>
    <lineage>
        <taxon>Bacteria</taxon>
        <taxon>Bacillati</taxon>
        <taxon>Actinomycetota</taxon>
        <taxon>Actinomycetes</taxon>
        <taxon>Micrococcales</taxon>
        <taxon>Microbacteriaceae</taxon>
        <taxon>Microbacterium</taxon>
    </lineage>
</organism>
<keyword evidence="3" id="KW-0812">Transmembrane</keyword>
<dbReference type="Gene3D" id="6.10.140.920">
    <property type="match status" value="1"/>
</dbReference>
<evidence type="ECO:0000313" key="6">
    <source>
        <dbReference type="Proteomes" id="UP000549113"/>
    </source>
</evidence>
<dbReference type="RefSeq" id="WP_183498617.1">
    <property type="nucleotide sequence ID" value="NZ_BAABCO010000001.1"/>
</dbReference>
<dbReference type="EMBL" id="JACIFH010000001">
    <property type="protein sequence ID" value="MBB4138903.1"/>
    <property type="molecule type" value="Genomic_DNA"/>
</dbReference>
<proteinExistence type="predicted"/>
<reference evidence="5 6" key="1">
    <citation type="submission" date="2020-08" db="EMBL/GenBank/DDBJ databases">
        <title>Sequencing the genomes of 1000 actinobacteria strains.</title>
        <authorList>
            <person name="Klenk H.-P."/>
        </authorList>
    </citation>
    <scope>NUCLEOTIDE SEQUENCE [LARGE SCALE GENOMIC DNA]</scope>
    <source>
        <strain evidence="5 6">DSM 19600</strain>
    </source>
</reference>
<dbReference type="Proteomes" id="UP000549113">
    <property type="component" value="Unassembled WGS sequence"/>
</dbReference>
<evidence type="ECO:0000256" key="3">
    <source>
        <dbReference type="SAM" id="Phobius"/>
    </source>
</evidence>
<feature type="compositionally biased region" description="Polar residues" evidence="2">
    <location>
        <begin position="79"/>
        <end position="89"/>
    </location>
</feature>
<sequence>MSTHDQALPDLSDERVAEIEKQLFDAVGAEPRTGTNAEDERRRRVRRGRLWLAGGTAAAVIVVAAVIAPYVSGITSNSAGSMVDQSSSGALPEMAPDFSDADGGATADEQGGADDLAGPDAGVTSSEREIIATASASVRVDDVRAAADRITVIAEDAGGYVEALSMGADGQFVVLGTSPGVSYPAEVSSAWISVRVPADQLDAVTQSLAGVGDVTSSQLDRRDVTSEAVDLRARIDALRTSVERLESLMADAESTADLLAAESALADRQAQLESYEQQLKYLEDQVGMSSLTVSLYEPSEVVQADPAGFGDGIAAGWNGLVATLNGIVIALGFLLPWLAVIAVVGVVVWLIRRAVRARRVRRSTAVPDSDDEPGDRA</sequence>
<feature type="compositionally biased region" description="Low complexity" evidence="2">
    <location>
        <begin position="113"/>
        <end position="122"/>
    </location>
</feature>
<keyword evidence="3" id="KW-0472">Membrane</keyword>
<dbReference type="InterPro" id="IPR025645">
    <property type="entry name" value="DUF4349"/>
</dbReference>
<protein>
    <recommendedName>
        <fullName evidence="4">DUF4349 domain-containing protein</fullName>
    </recommendedName>
</protein>
<dbReference type="AlphaFoldDB" id="A0AA40VM32"/>
<keyword evidence="6" id="KW-1185">Reference proteome</keyword>
<dbReference type="Pfam" id="PF14257">
    <property type="entry name" value="DUF4349"/>
    <property type="match status" value="1"/>
</dbReference>
<feature type="domain" description="DUF4349" evidence="4">
    <location>
        <begin position="128"/>
        <end position="349"/>
    </location>
</feature>
<feature type="coiled-coil region" evidence="1">
    <location>
        <begin position="228"/>
        <end position="285"/>
    </location>
</feature>